<dbReference type="AlphaFoldDB" id="A0A9P9J0G4"/>
<dbReference type="Proteomes" id="UP000738349">
    <property type="component" value="Unassembled WGS sequence"/>
</dbReference>
<accession>A0A9P9J0G4</accession>
<gene>
    <name evidence="1" type="ORF">EDB81DRAFT_499102</name>
</gene>
<organism evidence="1 2">
    <name type="scientific">Dactylonectria macrodidyma</name>
    <dbReference type="NCBI Taxonomy" id="307937"/>
    <lineage>
        <taxon>Eukaryota</taxon>
        <taxon>Fungi</taxon>
        <taxon>Dikarya</taxon>
        <taxon>Ascomycota</taxon>
        <taxon>Pezizomycotina</taxon>
        <taxon>Sordariomycetes</taxon>
        <taxon>Hypocreomycetidae</taxon>
        <taxon>Hypocreales</taxon>
        <taxon>Nectriaceae</taxon>
        <taxon>Dactylonectria</taxon>
    </lineage>
</organism>
<keyword evidence="2" id="KW-1185">Reference proteome</keyword>
<comment type="caution">
    <text evidence="1">The sequence shown here is derived from an EMBL/GenBank/DDBJ whole genome shotgun (WGS) entry which is preliminary data.</text>
</comment>
<protein>
    <submittedName>
        <fullName evidence="1">Uncharacterized protein</fullName>
    </submittedName>
</protein>
<dbReference type="EMBL" id="JAGMUV010000009">
    <property type="protein sequence ID" value="KAH7143461.1"/>
    <property type="molecule type" value="Genomic_DNA"/>
</dbReference>
<reference evidence="1" key="1">
    <citation type="journal article" date="2021" name="Nat. Commun.">
        <title>Genetic determinants of endophytism in the Arabidopsis root mycobiome.</title>
        <authorList>
            <person name="Mesny F."/>
            <person name="Miyauchi S."/>
            <person name="Thiergart T."/>
            <person name="Pickel B."/>
            <person name="Atanasova L."/>
            <person name="Karlsson M."/>
            <person name="Huettel B."/>
            <person name="Barry K.W."/>
            <person name="Haridas S."/>
            <person name="Chen C."/>
            <person name="Bauer D."/>
            <person name="Andreopoulos W."/>
            <person name="Pangilinan J."/>
            <person name="LaButti K."/>
            <person name="Riley R."/>
            <person name="Lipzen A."/>
            <person name="Clum A."/>
            <person name="Drula E."/>
            <person name="Henrissat B."/>
            <person name="Kohler A."/>
            <person name="Grigoriev I.V."/>
            <person name="Martin F.M."/>
            <person name="Hacquard S."/>
        </authorList>
    </citation>
    <scope>NUCLEOTIDE SEQUENCE</scope>
    <source>
        <strain evidence="1">MPI-CAGE-AT-0147</strain>
    </source>
</reference>
<evidence type="ECO:0000313" key="1">
    <source>
        <dbReference type="EMBL" id="KAH7143461.1"/>
    </source>
</evidence>
<sequence length="205" mass="22559">MPRRILSDAEMHLLTPLVRTTPHHPEGEGLASLGETCQTFVSLSYSRFPHVRRDLNVEKNPESSGLDLGVHVKMEEIIAVSTGSAPDPVLLFLLGLRHRECIPEFLFLFLLVFLRPAPSTPLVALSDVTAARLGERIRLWRVSRGPFPSPHPAESGPKTDMMGGIGVVQRLGEDRSAPLDETETPHCPVARLGLGRARHRCVTEA</sequence>
<evidence type="ECO:0000313" key="2">
    <source>
        <dbReference type="Proteomes" id="UP000738349"/>
    </source>
</evidence>
<name>A0A9P9J0G4_9HYPO</name>
<proteinExistence type="predicted"/>